<feature type="chain" id="PRO_5026798715" evidence="3">
    <location>
        <begin position="22"/>
        <end position="231"/>
    </location>
</feature>
<feature type="transmembrane region" description="Helical" evidence="2">
    <location>
        <begin position="60"/>
        <end position="80"/>
    </location>
</feature>
<dbReference type="AlphaFoldDB" id="A0A6M0K3R8"/>
<gene>
    <name evidence="4" type="ORF">G3446_21655</name>
</gene>
<protein>
    <submittedName>
        <fullName evidence="4">DUF4282 domain-containing protein</fullName>
    </submittedName>
</protein>
<accession>A0A6M0K3R8</accession>
<dbReference type="RefSeq" id="WP_164455200.1">
    <property type="nucleotide sequence ID" value="NZ_JAAIJQ010000091.1"/>
</dbReference>
<keyword evidence="2" id="KW-0472">Membrane</keyword>
<feature type="compositionally biased region" description="Basic residues" evidence="1">
    <location>
        <begin position="138"/>
        <end position="148"/>
    </location>
</feature>
<evidence type="ECO:0000313" key="4">
    <source>
        <dbReference type="EMBL" id="NEV64448.1"/>
    </source>
</evidence>
<keyword evidence="2" id="KW-1133">Transmembrane helix</keyword>
<name>A0A6M0K3R8_9GAMM</name>
<feature type="compositionally biased region" description="Basic and acidic residues" evidence="1">
    <location>
        <begin position="149"/>
        <end position="162"/>
    </location>
</feature>
<keyword evidence="3" id="KW-0732">Signal</keyword>
<sequence length="231" mass="25179">MKRLVLYLPTLTLAGAGPAAAASSFSDASTGEVILYVAIILAFVGMSIGAIAGVKRGFNVFATGVGGFFLGPFAFVLFFVPRAKTEASEETPQCPFCHEPMASGAKVCGQCGWDAAKQQGIAQPQREAEFQKDSESTRRRRRSKRRSKSKGDASAKHEAHKDLSSEFAQYSEMLRQTLPGTLNRPKDIAYMEKFSKKDEGVHCSNPDCRRLLLPPYEKCPHCGRVQIRGAA</sequence>
<feature type="region of interest" description="Disordered" evidence="1">
    <location>
        <begin position="122"/>
        <end position="162"/>
    </location>
</feature>
<comment type="caution">
    <text evidence="4">The sequence shown here is derived from an EMBL/GenBank/DDBJ whole genome shotgun (WGS) entry which is preliminary data.</text>
</comment>
<organism evidence="4 5">
    <name type="scientific">Thiorhodococcus minor</name>
    <dbReference type="NCBI Taxonomy" id="57489"/>
    <lineage>
        <taxon>Bacteria</taxon>
        <taxon>Pseudomonadati</taxon>
        <taxon>Pseudomonadota</taxon>
        <taxon>Gammaproteobacteria</taxon>
        <taxon>Chromatiales</taxon>
        <taxon>Chromatiaceae</taxon>
        <taxon>Thiorhodococcus</taxon>
    </lineage>
</organism>
<dbReference type="Proteomes" id="UP000483379">
    <property type="component" value="Unassembled WGS sequence"/>
</dbReference>
<feature type="transmembrane region" description="Helical" evidence="2">
    <location>
        <begin position="33"/>
        <end position="53"/>
    </location>
</feature>
<feature type="signal peptide" evidence="3">
    <location>
        <begin position="1"/>
        <end position="21"/>
    </location>
</feature>
<keyword evidence="5" id="KW-1185">Reference proteome</keyword>
<reference evidence="4 5" key="1">
    <citation type="submission" date="2020-02" db="EMBL/GenBank/DDBJ databases">
        <title>Genome sequences of Thiorhodococcus mannitoliphagus and Thiorhodococcus minor, purple sulfur photosynthetic bacteria in the gammaproteobacterial family, Chromatiaceae.</title>
        <authorList>
            <person name="Aviles F.A."/>
            <person name="Meyer T.E."/>
            <person name="Kyndt J.A."/>
        </authorList>
    </citation>
    <scope>NUCLEOTIDE SEQUENCE [LARGE SCALE GENOMIC DNA]</scope>
    <source>
        <strain evidence="4 5">DSM 11518</strain>
    </source>
</reference>
<keyword evidence="2" id="KW-0812">Transmembrane</keyword>
<proteinExistence type="predicted"/>
<dbReference type="EMBL" id="JAAIJQ010000091">
    <property type="protein sequence ID" value="NEV64448.1"/>
    <property type="molecule type" value="Genomic_DNA"/>
</dbReference>
<evidence type="ECO:0000256" key="1">
    <source>
        <dbReference type="SAM" id="MobiDB-lite"/>
    </source>
</evidence>
<evidence type="ECO:0000256" key="2">
    <source>
        <dbReference type="SAM" id="Phobius"/>
    </source>
</evidence>
<evidence type="ECO:0000313" key="5">
    <source>
        <dbReference type="Proteomes" id="UP000483379"/>
    </source>
</evidence>
<evidence type="ECO:0000256" key="3">
    <source>
        <dbReference type="SAM" id="SignalP"/>
    </source>
</evidence>
<feature type="compositionally biased region" description="Basic and acidic residues" evidence="1">
    <location>
        <begin position="126"/>
        <end position="137"/>
    </location>
</feature>